<accession>A0A0D2NGU1</accession>
<reference evidence="3" key="1">
    <citation type="submission" date="2014-04" db="EMBL/GenBank/DDBJ databases">
        <title>Evolutionary Origins and Diversification of the Mycorrhizal Mutualists.</title>
        <authorList>
            <consortium name="DOE Joint Genome Institute"/>
            <consortium name="Mycorrhizal Genomics Consortium"/>
            <person name="Kohler A."/>
            <person name="Kuo A."/>
            <person name="Nagy L.G."/>
            <person name="Floudas D."/>
            <person name="Copeland A."/>
            <person name="Barry K.W."/>
            <person name="Cichocki N."/>
            <person name="Veneault-Fourrey C."/>
            <person name="LaButti K."/>
            <person name="Lindquist E.A."/>
            <person name="Lipzen A."/>
            <person name="Lundell T."/>
            <person name="Morin E."/>
            <person name="Murat C."/>
            <person name="Riley R."/>
            <person name="Ohm R."/>
            <person name="Sun H."/>
            <person name="Tunlid A."/>
            <person name="Henrissat B."/>
            <person name="Grigoriev I.V."/>
            <person name="Hibbett D.S."/>
            <person name="Martin F."/>
        </authorList>
    </citation>
    <scope>NUCLEOTIDE SEQUENCE [LARGE SCALE GENOMIC DNA]</scope>
    <source>
        <strain evidence="3">FD-334 SS-4</strain>
    </source>
</reference>
<feature type="region of interest" description="Disordered" evidence="1">
    <location>
        <begin position="372"/>
        <end position="410"/>
    </location>
</feature>
<evidence type="ECO:0000313" key="2">
    <source>
        <dbReference type="EMBL" id="KJA18169.1"/>
    </source>
</evidence>
<feature type="compositionally biased region" description="Polar residues" evidence="1">
    <location>
        <begin position="601"/>
        <end position="616"/>
    </location>
</feature>
<sequence length="662" mass="69595">MSTGLRDYRLTHNKICALDAEIRKAHEEGGEALVAAMKRMSGQKDRIWAAMESFSHAEQKGLNSAAILFNSCVLKYAKSTYDEAGLVAMVGKILSKAPNAPQTISPSASDLESAGNEGEKTAGEQKKPRKQKRATSMSPLFHFMDTNLTAKDKGTKGEKEGSNPPPAPPNTGKNAKPDTAPEKPAKKKVQVVLNKRQQEKPPPSASEVKSDDEGSPPTTEDEDSEEETGKGKGTAKATKKQVAKGHGTEDEDSEEDIGTGKGKGKGKAKAPKKRASKKKTVKEKAGDEEQDDGATAPDKAKARKQKTGVSKARNISGSGTSYQSPCETCYIKNLFCEKPAGGSGNCVPCKAKKLQCAYRLTPQQVGLLTKNPLKSKQHLQLSGRGKKDISGTPGPSHIEGDHEEPADDEAKPRFIFDDMDYIKGAMGDLIDSHGKASTDLESRMAKLEADVATRIGGMEKVINALCKVIDDAVARKVIEPVISIPQAVAMGNTSAMAPILNPAPPVIGNTTAMAHVSNTAPPADSVPDPVIGTITMGTAADSANGATNQTEPQMQEPLVPHNPSSTPAGAPPSPDDASNPVQPKAATAPPITTTPDAGANTGDNEVKTSSLANSDASLPGDAPRNNLVDTEYGENVPDSGKGKRKADDGDLDEPQGKKSRGI</sequence>
<dbReference type="EMBL" id="KN817592">
    <property type="protein sequence ID" value="KJA18169.1"/>
    <property type="molecule type" value="Genomic_DNA"/>
</dbReference>
<feature type="compositionally biased region" description="Low complexity" evidence="1">
    <location>
        <begin position="575"/>
        <end position="597"/>
    </location>
</feature>
<protein>
    <recommendedName>
        <fullName evidence="4">Zn(2)-C6 fungal-type domain-containing protein</fullName>
    </recommendedName>
</protein>
<organism evidence="2 3">
    <name type="scientific">Hypholoma sublateritium (strain FD-334 SS-4)</name>
    <dbReference type="NCBI Taxonomy" id="945553"/>
    <lineage>
        <taxon>Eukaryota</taxon>
        <taxon>Fungi</taxon>
        <taxon>Dikarya</taxon>
        <taxon>Basidiomycota</taxon>
        <taxon>Agaricomycotina</taxon>
        <taxon>Agaricomycetes</taxon>
        <taxon>Agaricomycetidae</taxon>
        <taxon>Agaricales</taxon>
        <taxon>Agaricineae</taxon>
        <taxon>Strophariaceae</taxon>
        <taxon>Hypholoma</taxon>
    </lineage>
</organism>
<dbReference type="Proteomes" id="UP000054270">
    <property type="component" value="Unassembled WGS sequence"/>
</dbReference>
<proteinExistence type="predicted"/>
<evidence type="ECO:0008006" key="4">
    <source>
        <dbReference type="Google" id="ProtNLM"/>
    </source>
</evidence>
<feature type="compositionally biased region" description="Polar residues" evidence="1">
    <location>
        <begin position="100"/>
        <end position="110"/>
    </location>
</feature>
<feature type="compositionally biased region" description="Basic and acidic residues" evidence="1">
    <location>
        <begin position="175"/>
        <end position="184"/>
    </location>
</feature>
<name>A0A0D2NGU1_HYPSF</name>
<feature type="region of interest" description="Disordered" evidence="1">
    <location>
        <begin position="98"/>
        <end position="321"/>
    </location>
</feature>
<feature type="compositionally biased region" description="Basic and acidic residues" evidence="1">
    <location>
        <begin position="117"/>
        <end position="126"/>
    </location>
</feature>
<keyword evidence="3" id="KW-1185">Reference proteome</keyword>
<dbReference type="AlphaFoldDB" id="A0A0D2NGU1"/>
<feature type="compositionally biased region" description="Basic residues" evidence="1">
    <location>
        <begin position="262"/>
        <end position="281"/>
    </location>
</feature>
<feature type="region of interest" description="Disordered" evidence="1">
    <location>
        <begin position="540"/>
        <end position="662"/>
    </location>
</feature>
<evidence type="ECO:0000313" key="3">
    <source>
        <dbReference type="Proteomes" id="UP000054270"/>
    </source>
</evidence>
<feature type="compositionally biased region" description="Polar residues" evidence="1">
    <location>
        <begin position="544"/>
        <end position="553"/>
    </location>
</feature>
<gene>
    <name evidence="2" type="ORF">HYPSUDRAFT_205547</name>
</gene>
<evidence type="ECO:0000256" key="1">
    <source>
        <dbReference type="SAM" id="MobiDB-lite"/>
    </source>
</evidence>
<feature type="compositionally biased region" description="Basic and acidic residues" evidence="1">
    <location>
        <begin position="150"/>
        <end position="161"/>
    </location>
</feature>